<comment type="caution">
    <text evidence="1">The sequence shown here is derived from an EMBL/GenBank/DDBJ whole genome shotgun (WGS) entry which is preliminary data.</text>
</comment>
<feature type="non-terminal residue" evidence="1">
    <location>
        <position position="191"/>
    </location>
</feature>
<dbReference type="EMBL" id="AJWZ01004327">
    <property type="protein sequence ID" value="EKC65748.1"/>
    <property type="molecule type" value="Genomic_DNA"/>
</dbReference>
<dbReference type="AlphaFoldDB" id="K1T820"/>
<reference evidence="1" key="1">
    <citation type="journal article" date="2013" name="Environ. Microbiol.">
        <title>Microbiota from the distal guts of lean and obese adolescents exhibit partial functional redundancy besides clear differences in community structure.</title>
        <authorList>
            <person name="Ferrer M."/>
            <person name="Ruiz A."/>
            <person name="Lanza F."/>
            <person name="Haange S.B."/>
            <person name="Oberbach A."/>
            <person name="Till H."/>
            <person name="Bargiela R."/>
            <person name="Campoy C."/>
            <person name="Segura M.T."/>
            <person name="Richter M."/>
            <person name="von Bergen M."/>
            <person name="Seifert J."/>
            <person name="Suarez A."/>
        </authorList>
    </citation>
    <scope>NUCLEOTIDE SEQUENCE</scope>
</reference>
<organism evidence="1">
    <name type="scientific">human gut metagenome</name>
    <dbReference type="NCBI Taxonomy" id="408170"/>
    <lineage>
        <taxon>unclassified sequences</taxon>
        <taxon>metagenomes</taxon>
        <taxon>organismal metagenomes</taxon>
    </lineage>
</organism>
<sequence>MDDKRNSLLTIGLVCAVLLVLGVADLWNSDRVYSEAENRVLASRPAFSWESLFTGEYGDAYEKYMSDQFVGRDKWVGLKTRADIHFRKKEINGVYLGADRYLIGVNDPDEYTEQMENSRVASLTKLVNHWDAKVMLVPTADNILTDKLPAFAPYYDEERLLMKVQDSIGEDHYIDVYHALQEHAQEPIYYR</sequence>
<name>K1T820_9ZZZZ</name>
<gene>
    <name evidence="1" type="ORF">OBE_06299</name>
</gene>
<evidence type="ECO:0000313" key="1">
    <source>
        <dbReference type="EMBL" id="EKC65748.1"/>
    </source>
</evidence>
<protein>
    <submittedName>
        <fullName evidence="1">Uncharacterized protein</fullName>
    </submittedName>
</protein>
<proteinExistence type="predicted"/>
<accession>K1T820</accession>